<dbReference type="EMBL" id="REGN01003220">
    <property type="protein sequence ID" value="RNA23771.1"/>
    <property type="molecule type" value="Genomic_DNA"/>
</dbReference>
<organism evidence="1 2">
    <name type="scientific">Brachionus plicatilis</name>
    <name type="common">Marine rotifer</name>
    <name type="synonym">Brachionus muelleri</name>
    <dbReference type="NCBI Taxonomy" id="10195"/>
    <lineage>
        <taxon>Eukaryota</taxon>
        <taxon>Metazoa</taxon>
        <taxon>Spiralia</taxon>
        <taxon>Gnathifera</taxon>
        <taxon>Rotifera</taxon>
        <taxon>Eurotatoria</taxon>
        <taxon>Monogononta</taxon>
        <taxon>Pseudotrocha</taxon>
        <taxon>Ploima</taxon>
        <taxon>Brachionidae</taxon>
        <taxon>Brachionus</taxon>
    </lineage>
</organism>
<accession>A0A3M7RJQ1</accession>
<dbReference type="Proteomes" id="UP000276133">
    <property type="component" value="Unassembled WGS sequence"/>
</dbReference>
<sequence>MIHSISFVPLESEFCVSISCDCLCYTLTSSKHIFFHNHQLDKLCTVNPRIVEALTLYSLANFEVVFFLRKFVISGFRYKEVRCIKEN</sequence>
<evidence type="ECO:0000313" key="2">
    <source>
        <dbReference type="Proteomes" id="UP000276133"/>
    </source>
</evidence>
<proteinExistence type="predicted"/>
<reference evidence="1 2" key="1">
    <citation type="journal article" date="2018" name="Sci. Rep.">
        <title>Genomic signatures of local adaptation to the degree of environmental predictability in rotifers.</title>
        <authorList>
            <person name="Franch-Gras L."/>
            <person name="Hahn C."/>
            <person name="Garcia-Roger E.M."/>
            <person name="Carmona M.J."/>
            <person name="Serra M."/>
            <person name="Gomez A."/>
        </authorList>
    </citation>
    <scope>NUCLEOTIDE SEQUENCE [LARGE SCALE GENOMIC DNA]</scope>
    <source>
        <strain evidence="1">HYR1</strain>
    </source>
</reference>
<comment type="caution">
    <text evidence="1">The sequence shown here is derived from an EMBL/GenBank/DDBJ whole genome shotgun (WGS) entry which is preliminary data.</text>
</comment>
<name>A0A3M7RJQ1_BRAPC</name>
<gene>
    <name evidence="1" type="ORF">BpHYR1_025341</name>
</gene>
<dbReference type="AlphaFoldDB" id="A0A3M7RJQ1"/>
<evidence type="ECO:0000313" key="1">
    <source>
        <dbReference type="EMBL" id="RNA23771.1"/>
    </source>
</evidence>
<protein>
    <submittedName>
        <fullName evidence="1">Uncharacterized protein</fullName>
    </submittedName>
</protein>
<keyword evidence="2" id="KW-1185">Reference proteome</keyword>